<evidence type="ECO:0000313" key="1">
    <source>
        <dbReference type="EMBL" id="SBW10259.1"/>
    </source>
</evidence>
<accession>A0A212KF11</accession>
<sequence length="58" mass="6601">MWVRVPPSAPKFSSLLGSFIFLKKFAHYLEGLMAARLCGFESHLAHQNLAPYWGALFF</sequence>
<dbReference type="AlphaFoldDB" id="A0A212KF11"/>
<protein>
    <submittedName>
        <fullName evidence="1">Uncharacterized protein</fullName>
    </submittedName>
</protein>
<proteinExistence type="predicted"/>
<evidence type="ECO:0000313" key="2">
    <source>
        <dbReference type="EMBL" id="SBW10262.1"/>
    </source>
</evidence>
<gene>
    <name evidence="1" type="ORF">KL86DPRO_60095</name>
    <name evidence="2" type="ORF">KL86DPRO_60096</name>
</gene>
<organism evidence="1">
    <name type="scientific">uncultured delta proteobacterium</name>
    <dbReference type="NCBI Taxonomy" id="34034"/>
    <lineage>
        <taxon>Bacteria</taxon>
        <taxon>Deltaproteobacteria</taxon>
        <taxon>environmental samples</taxon>
    </lineage>
</organism>
<dbReference type="EMBL" id="FLUQ01000006">
    <property type="protein sequence ID" value="SBW10262.1"/>
    <property type="molecule type" value="Genomic_DNA"/>
</dbReference>
<name>A0A212KF11_9DELT</name>
<dbReference type="EMBL" id="FLUQ01000006">
    <property type="protein sequence ID" value="SBW10259.1"/>
    <property type="molecule type" value="Genomic_DNA"/>
</dbReference>
<reference evidence="1" key="1">
    <citation type="submission" date="2016-04" db="EMBL/GenBank/DDBJ databases">
        <authorList>
            <person name="Evans L.H."/>
            <person name="Alamgir A."/>
            <person name="Owens N."/>
            <person name="Weber N.D."/>
            <person name="Virtaneva K."/>
            <person name="Barbian K."/>
            <person name="Babar A."/>
            <person name="Rosenke K."/>
        </authorList>
    </citation>
    <scope>NUCLEOTIDE SEQUENCE</scope>
    <source>
        <strain evidence="1">86</strain>
    </source>
</reference>